<organism evidence="3 4">
    <name type="scientific">Podospora fimiseda</name>
    <dbReference type="NCBI Taxonomy" id="252190"/>
    <lineage>
        <taxon>Eukaryota</taxon>
        <taxon>Fungi</taxon>
        <taxon>Dikarya</taxon>
        <taxon>Ascomycota</taxon>
        <taxon>Pezizomycotina</taxon>
        <taxon>Sordariomycetes</taxon>
        <taxon>Sordariomycetidae</taxon>
        <taxon>Sordariales</taxon>
        <taxon>Podosporaceae</taxon>
        <taxon>Podospora</taxon>
    </lineage>
</organism>
<proteinExistence type="predicted"/>
<reference evidence="3" key="1">
    <citation type="journal article" date="2023" name="Mol. Phylogenet. Evol.">
        <title>Genome-scale phylogeny and comparative genomics of the fungal order Sordariales.</title>
        <authorList>
            <person name="Hensen N."/>
            <person name="Bonometti L."/>
            <person name="Westerberg I."/>
            <person name="Brannstrom I.O."/>
            <person name="Guillou S."/>
            <person name="Cros-Aarteil S."/>
            <person name="Calhoun S."/>
            <person name="Haridas S."/>
            <person name="Kuo A."/>
            <person name="Mondo S."/>
            <person name="Pangilinan J."/>
            <person name="Riley R."/>
            <person name="LaButti K."/>
            <person name="Andreopoulos B."/>
            <person name="Lipzen A."/>
            <person name="Chen C."/>
            <person name="Yan M."/>
            <person name="Daum C."/>
            <person name="Ng V."/>
            <person name="Clum A."/>
            <person name="Steindorff A."/>
            <person name="Ohm R.A."/>
            <person name="Martin F."/>
            <person name="Silar P."/>
            <person name="Natvig D.O."/>
            <person name="Lalanne C."/>
            <person name="Gautier V."/>
            <person name="Ament-Velasquez S.L."/>
            <person name="Kruys A."/>
            <person name="Hutchinson M.I."/>
            <person name="Powell A.J."/>
            <person name="Barry K."/>
            <person name="Miller A.N."/>
            <person name="Grigoriev I.V."/>
            <person name="Debuchy R."/>
            <person name="Gladieux P."/>
            <person name="Hiltunen Thoren M."/>
            <person name="Johannesson H."/>
        </authorList>
    </citation>
    <scope>NUCLEOTIDE SEQUENCE</scope>
    <source>
        <strain evidence="3">CBS 990.96</strain>
    </source>
</reference>
<feature type="region of interest" description="Disordered" evidence="1">
    <location>
        <begin position="99"/>
        <end position="119"/>
    </location>
</feature>
<sequence length="954" mass="103633">MAENSSNSYSGEKFVTAAGGQQPPSPPSSPPDYKSATAFPGALVTIVIVISFVVICCLGVLGIWLWRRKRKSRLASAGKYRTMGSSTRIEGERAVITMIDDDEEEKPKSSPRKLQKKQSREVYEIVMSKGMVDACGVVDEGPMGRRTRHLSLFLGGNNTWFGQGGHTRSRSEVCGLERGFSNRERPGWLDDDVLHGPRRRSGSGLPEILGGGLPTLPRVYHHHQQQQSGPYGGSWEGSEEALLGSDRVRGYGNLRAFSKEVPEIPGRVCEKLLGNSVRSGTRASLVGYCGSKDGGDKKMQRAGTVLSHAGQQQPTARALPMTPTKGHRKNDSTDTILTEILKSTEKRLRSGSVGTMNTCATGHVRKRSASRIGGGVQKTVSRSRTPSPRKYLPPQPSTPGRHKREESGGTVVSGDSFMGDPEGMVDSPCGLTSPNRNNNNNNNNNNNKRESVMSSASSSLSTVFSEDEMPEEVRKAIMPLHGFVVKPQQPATNIKPPVYNDPFVTAPAPLFNNSRPKTSHGWPPAAAYRRMTMMTTATTLGQFPPRGELILAPGPGRYSLKPQPHHHPLPKTPSTEEIIGVPFLPNAPPPSPASPSSKRKSKAPSGPLFLRLTKTSTLSTIPVLPPPIAPGFRNSERRKTMSPIKTVQFSLPPEEEEEEEAENLPPLPPSPTRGLLTPKQQKHASVTSSIYSQDDSVSSPPGSGHAPSSPIDIAQISSPSLMRSLNEAAVSRNSSINPGTGTPKLLFQQPQKEQQTPQQQSEEERKEEEEPLPLAQQILSLRRQNSQMSSSSSLMSIIPDRSNSIIQSPSSLRPTSPLRVLSGLGKKRSPLTTHPNSNPNHNSNSSPSLQTVKTMGSRNYLVLRGHKRGKSSCGTLVLESPCNKKKSDSNTPTAIGDKFVFGGEEKDVVEEVEVSVLVPKGEFTFSVDRGGGKDESDEEMAVCEWKERQCEKYR</sequence>
<feature type="region of interest" description="Disordered" evidence="1">
    <location>
        <begin position="307"/>
        <end position="331"/>
    </location>
</feature>
<feature type="compositionally biased region" description="Low complexity" evidence="1">
    <location>
        <begin position="748"/>
        <end position="760"/>
    </location>
</feature>
<evidence type="ECO:0000313" key="4">
    <source>
        <dbReference type="Proteomes" id="UP001301958"/>
    </source>
</evidence>
<feature type="compositionally biased region" description="Acidic residues" evidence="1">
    <location>
        <begin position="653"/>
        <end position="662"/>
    </location>
</feature>
<feature type="region of interest" description="Disordered" evidence="1">
    <location>
        <begin position="364"/>
        <end position="466"/>
    </location>
</feature>
<feature type="compositionally biased region" description="Polar residues" evidence="1">
    <location>
        <begin position="1"/>
        <end position="10"/>
    </location>
</feature>
<protein>
    <submittedName>
        <fullName evidence="3">Uncharacterized protein</fullName>
    </submittedName>
</protein>
<feature type="transmembrane region" description="Helical" evidence="2">
    <location>
        <begin position="38"/>
        <end position="66"/>
    </location>
</feature>
<feature type="compositionally biased region" description="Low complexity" evidence="1">
    <location>
        <begin position="688"/>
        <end position="710"/>
    </location>
</feature>
<keyword evidence="2" id="KW-0472">Membrane</keyword>
<feature type="compositionally biased region" description="Polar residues" evidence="1">
    <location>
        <begin position="731"/>
        <end position="740"/>
    </location>
</feature>
<feature type="region of interest" description="Disordered" evidence="1">
    <location>
        <begin position="557"/>
        <end position="606"/>
    </location>
</feature>
<dbReference type="AlphaFoldDB" id="A0AAN7H469"/>
<evidence type="ECO:0000313" key="3">
    <source>
        <dbReference type="EMBL" id="KAK4228785.1"/>
    </source>
</evidence>
<dbReference type="Proteomes" id="UP001301958">
    <property type="component" value="Unassembled WGS sequence"/>
</dbReference>
<feature type="compositionally biased region" description="Low complexity" evidence="1">
    <location>
        <begin position="435"/>
        <end position="464"/>
    </location>
</feature>
<keyword evidence="2" id="KW-1133">Transmembrane helix</keyword>
<gene>
    <name evidence="3" type="ORF">QBC38DRAFT_474324</name>
</gene>
<feature type="compositionally biased region" description="Low complexity" evidence="1">
    <location>
        <begin position="830"/>
        <end position="849"/>
    </location>
</feature>
<keyword evidence="4" id="KW-1185">Reference proteome</keyword>
<evidence type="ECO:0000256" key="2">
    <source>
        <dbReference type="SAM" id="Phobius"/>
    </source>
</evidence>
<keyword evidence="2" id="KW-0812">Transmembrane</keyword>
<feature type="region of interest" description="Disordered" evidence="1">
    <location>
        <begin position="1"/>
        <end position="34"/>
    </location>
</feature>
<dbReference type="EMBL" id="MU865315">
    <property type="protein sequence ID" value="KAK4228785.1"/>
    <property type="molecule type" value="Genomic_DNA"/>
</dbReference>
<feature type="compositionally biased region" description="Low complexity" evidence="1">
    <location>
        <begin position="780"/>
        <end position="796"/>
    </location>
</feature>
<evidence type="ECO:0000256" key="1">
    <source>
        <dbReference type="SAM" id="MobiDB-lite"/>
    </source>
</evidence>
<name>A0AAN7H469_9PEZI</name>
<reference evidence="3" key="2">
    <citation type="submission" date="2023-05" db="EMBL/GenBank/DDBJ databases">
        <authorList>
            <consortium name="Lawrence Berkeley National Laboratory"/>
            <person name="Steindorff A."/>
            <person name="Hensen N."/>
            <person name="Bonometti L."/>
            <person name="Westerberg I."/>
            <person name="Brannstrom I.O."/>
            <person name="Guillou S."/>
            <person name="Cros-Aarteil S."/>
            <person name="Calhoun S."/>
            <person name="Haridas S."/>
            <person name="Kuo A."/>
            <person name="Mondo S."/>
            <person name="Pangilinan J."/>
            <person name="Riley R."/>
            <person name="Labutti K."/>
            <person name="Andreopoulos B."/>
            <person name="Lipzen A."/>
            <person name="Chen C."/>
            <person name="Yanf M."/>
            <person name="Daum C."/>
            <person name="Ng V."/>
            <person name="Clum A."/>
            <person name="Ohm R."/>
            <person name="Martin F."/>
            <person name="Silar P."/>
            <person name="Natvig D."/>
            <person name="Lalanne C."/>
            <person name="Gautier V."/>
            <person name="Ament-Velasquez S.L."/>
            <person name="Kruys A."/>
            <person name="Hutchinson M.I."/>
            <person name="Powell A.J."/>
            <person name="Barry K."/>
            <person name="Miller A.N."/>
            <person name="Grigoriev I.V."/>
            <person name="Debuchy R."/>
            <person name="Gladieux P."/>
            <person name="Thoren M.H."/>
            <person name="Johannesson H."/>
        </authorList>
    </citation>
    <scope>NUCLEOTIDE SEQUENCE</scope>
    <source>
        <strain evidence="3">CBS 990.96</strain>
    </source>
</reference>
<comment type="caution">
    <text evidence="3">The sequence shown here is derived from an EMBL/GenBank/DDBJ whole genome shotgun (WGS) entry which is preliminary data.</text>
</comment>
<feature type="region of interest" description="Disordered" evidence="1">
    <location>
        <begin position="620"/>
        <end position="851"/>
    </location>
</feature>
<feature type="compositionally biased region" description="Low complexity" evidence="1">
    <location>
        <begin position="808"/>
        <end position="822"/>
    </location>
</feature>
<accession>A0AAN7H469</accession>